<dbReference type="GO" id="GO:0006096">
    <property type="term" value="P:glycolytic process"/>
    <property type="evidence" value="ECO:0007669"/>
    <property type="project" value="UniProtKB-UniRule"/>
</dbReference>
<evidence type="ECO:0000256" key="3">
    <source>
        <dbReference type="ARBA" id="ARBA00004798"/>
    </source>
</evidence>
<evidence type="ECO:0000256" key="8">
    <source>
        <dbReference type="ARBA" id="ARBA00023235"/>
    </source>
</evidence>
<evidence type="ECO:0000256" key="12">
    <source>
        <dbReference type="PIRSR" id="PIRSR001492-2"/>
    </source>
</evidence>
<dbReference type="NCBIfam" id="TIGR01307">
    <property type="entry name" value="pgm_bpd_ind"/>
    <property type="match status" value="1"/>
</dbReference>
<evidence type="ECO:0000259" key="14">
    <source>
        <dbReference type="Pfam" id="PF01676"/>
    </source>
</evidence>
<dbReference type="GO" id="GO:0030145">
    <property type="term" value="F:manganese ion binding"/>
    <property type="evidence" value="ECO:0007669"/>
    <property type="project" value="UniProtKB-UniRule"/>
</dbReference>
<dbReference type="UniPathway" id="UPA00109">
    <property type="reaction ID" value="UER00186"/>
</dbReference>
<dbReference type="Pfam" id="PF01676">
    <property type="entry name" value="Metalloenzyme"/>
    <property type="match status" value="1"/>
</dbReference>
<dbReference type="GO" id="GO:0006007">
    <property type="term" value="P:glucose catabolic process"/>
    <property type="evidence" value="ECO:0007669"/>
    <property type="project" value="InterPro"/>
</dbReference>
<dbReference type="HAMAP" id="MF_01038">
    <property type="entry name" value="GpmI"/>
    <property type="match status" value="1"/>
</dbReference>
<name>A0A2M7DNK7_9BACT</name>
<evidence type="ECO:0000256" key="2">
    <source>
        <dbReference type="ARBA" id="ARBA00002315"/>
    </source>
</evidence>
<evidence type="ECO:0000313" key="16">
    <source>
        <dbReference type="EMBL" id="PIV51334.1"/>
    </source>
</evidence>
<evidence type="ECO:0000256" key="11">
    <source>
        <dbReference type="PIRSR" id="PIRSR001492-1"/>
    </source>
</evidence>
<feature type="binding site" evidence="9 12">
    <location>
        <position position="194"/>
    </location>
    <ligand>
        <name>substrate</name>
    </ligand>
</feature>
<evidence type="ECO:0000256" key="10">
    <source>
        <dbReference type="NCBIfam" id="TIGR01307"/>
    </source>
</evidence>
<dbReference type="PIRSF" id="PIRSF001492">
    <property type="entry name" value="IPGAM"/>
    <property type="match status" value="1"/>
</dbReference>
<comment type="pathway">
    <text evidence="3 9">Carbohydrate degradation; glycolysis; pyruvate from D-glyceraldehyde 3-phosphate: step 3/5.</text>
</comment>
<comment type="function">
    <text evidence="2 9">Catalyzes the interconversion of 2-phosphoglycerate and 3-phosphoglycerate.</text>
</comment>
<comment type="caution">
    <text evidence="16">The sequence shown here is derived from an EMBL/GenBank/DDBJ whole genome shotgun (WGS) entry which is preliminary data.</text>
</comment>
<comment type="cofactor">
    <cofactor evidence="9">
        <name>Mn(2+)</name>
        <dbReference type="ChEBI" id="CHEBI:29035"/>
    </cofactor>
    <text evidence="9">Binds 2 manganese ions per subunit.</text>
</comment>
<feature type="binding site" evidence="9 12">
    <location>
        <position position="345"/>
    </location>
    <ligand>
        <name>substrate</name>
    </ligand>
</feature>
<dbReference type="EC" id="5.4.2.12" evidence="9 10"/>
<protein>
    <recommendedName>
        <fullName evidence="9 10">2,3-bisphosphoglycerate-independent phosphoglycerate mutase</fullName>
        <shortName evidence="9">BPG-independent PGAM</shortName>
        <shortName evidence="9">Phosphoglyceromutase</shortName>
        <shortName evidence="9">iPGM</shortName>
        <ecNumber evidence="9 10">5.4.2.12</ecNumber>
    </recommendedName>
</protein>
<dbReference type="InterPro" id="IPR005995">
    <property type="entry name" value="Pgm_bpd_ind"/>
</dbReference>
<comment type="subunit">
    <text evidence="9">Monomer.</text>
</comment>
<feature type="binding site" evidence="9 13">
    <location>
        <position position="412"/>
    </location>
    <ligand>
        <name>Mn(2+)</name>
        <dbReference type="ChEBI" id="CHEBI:29035"/>
        <label>1</label>
    </ligand>
</feature>
<dbReference type="InterPro" id="IPR017850">
    <property type="entry name" value="Alkaline_phosphatase_core_sf"/>
</dbReference>
<evidence type="ECO:0000256" key="13">
    <source>
        <dbReference type="PIRSR" id="PIRSR001492-3"/>
    </source>
</evidence>
<organism evidence="16 17">
    <name type="scientific">Candidatus Falkowbacteria bacterium CG02_land_8_20_14_3_00_36_14</name>
    <dbReference type="NCBI Taxonomy" id="1974560"/>
    <lineage>
        <taxon>Bacteria</taxon>
        <taxon>Candidatus Falkowiibacteriota</taxon>
    </lineage>
</organism>
<evidence type="ECO:0000259" key="15">
    <source>
        <dbReference type="Pfam" id="PF06415"/>
    </source>
</evidence>
<dbReference type="Proteomes" id="UP000228896">
    <property type="component" value="Unassembled WGS sequence"/>
</dbReference>
<evidence type="ECO:0000256" key="6">
    <source>
        <dbReference type="ARBA" id="ARBA00023152"/>
    </source>
</evidence>
<dbReference type="InterPro" id="IPR006124">
    <property type="entry name" value="Metalloenzyme"/>
</dbReference>
<dbReference type="SUPFAM" id="SSF53649">
    <property type="entry name" value="Alkaline phosphatase-like"/>
    <property type="match status" value="1"/>
</dbReference>
<feature type="binding site" evidence="9 13">
    <location>
        <position position="71"/>
    </location>
    <ligand>
        <name>Mn(2+)</name>
        <dbReference type="ChEBI" id="CHEBI:29035"/>
        <label>2</label>
    </ligand>
</feature>
<proteinExistence type="inferred from homology"/>
<keyword evidence="6 9" id="KW-0324">Glycolysis</keyword>
<evidence type="ECO:0000256" key="4">
    <source>
        <dbReference type="ARBA" id="ARBA00008819"/>
    </source>
</evidence>
<feature type="binding site" evidence="9 13">
    <location>
        <position position="21"/>
    </location>
    <ligand>
        <name>Mn(2+)</name>
        <dbReference type="ChEBI" id="CHEBI:29035"/>
        <label>2</label>
    </ligand>
</feature>
<keyword evidence="8 9" id="KW-0413">Isomerase</keyword>
<dbReference type="CDD" id="cd16010">
    <property type="entry name" value="iPGM"/>
    <property type="match status" value="1"/>
</dbReference>
<evidence type="ECO:0000256" key="7">
    <source>
        <dbReference type="ARBA" id="ARBA00023211"/>
    </source>
</evidence>
<dbReference type="Gene3D" id="3.40.720.10">
    <property type="entry name" value="Alkaline Phosphatase, subunit A"/>
    <property type="match status" value="1"/>
</dbReference>
<feature type="domain" description="Metalloenzyme" evidence="14">
    <location>
        <begin position="13"/>
        <end position="525"/>
    </location>
</feature>
<sequence>MNSNSTKKLKRPKPVILVVLDGWGIAQPYSGNAISQADTPTMNELLKKYPSMTIRASGEAVGLPWGESGNSEVGHLNLGLGRIHYQDLPRINKAISDNSFYKNKALLKAINHVKKNKSCLHLLGLTSNGGVHASIDHLQALIALAKEYNIKQVYIHAILDGRDTPYNSGLNFIKDIERFIAEYKTGEIATISGRFYAMDRDNHWDRIAKAYKTIALGQGLIGIDPVKAIENSYAKKIYDEEFAPIVMEKIKKINKVNIINDNDAVIFFNFRSDRARQITRSFVLPSFDKFDRGQQIKNLLFVCFSDYGENLPVEVAFLPEVIKNTLGEIISRAGLKQLRIAETEKYAHVTYFFNGGNEDIFEGETHELIPSPRVNSYDLCPEMSSLKLTNKLIEEIEADKYDFILVNYANADMVGHTGNLPATIKAVGIIDKCMAKILKKVLDKDGCLIITADHGNAEVVFNMQTGTIDKEHSSNPVPFIVISNQFEGRNFGGFNASSGDLSLTQPQGILSDVAPTILKIMGLEKPLDMTGRPLI</sequence>
<dbReference type="Gene3D" id="3.40.1450.10">
    <property type="entry name" value="BPG-independent phosphoglycerate mutase, domain B"/>
    <property type="match status" value="1"/>
</dbReference>
<dbReference type="GO" id="GO:0004619">
    <property type="term" value="F:phosphoglycerate mutase activity"/>
    <property type="evidence" value="ECO:0007669"/>
    <property type="project" value="UniProtKB-UniRule"/>
</dbReference>
<gene>
    <name evidence="9" type="primary">gpmI</name>
    <name evidence="16" type="ORF">COS18_02895</name>
</gene>
<dbReference type="InterPro" id="IPR036646">
    <property type="entry name" value="PGAM_B_sf"/>
</dbReference>
<feature type="active site" description="Phosphoserine intermediate" evidence="9 11">
    <location>
        <position position="71"/>
    </location>
</feature>
<dbReference type="PANTHER" id="PTHR31637:SF0">
    <property type="entry name" value="2,3-BISPHOSPHOGLYCERATE-INDEPENDENT PHOSPHOGLYCERATE MUTASE"/>
    <property type="match status" value="1"/>
</dbReference>
<dbReference type="Pfam" id="PF06415">
    <property type="entry name" value="iPGM_N"/>
    <property type="match status" value="1"/>
</dbReference>
<keyword evidence="5 9" id="KW-0479">Metal-binding</keyword>
<evidence type="ECO:0000256" key="9">
    <source>
        <dbReference type="HAMAP-Rule" id="MF_01038"/>
    </source>
</evidence>
<reference evidence="17" key="1">
    <citation type="submission" date="2017-09" db="EMBL/GenBank/DDBJ databases">
        <title>Depth-based differentiation of microbial function through sediment-hosted aquifers and enrichment of novel symbionts in the deep terrestrial subsurface.</title>
        <authorList>
            <person name="Probst A.J."/>
            <person name="Ladd B."/>
            <person name="Jarett J.K."/>
            <person name="Geller-Mcgrath D.E."/>
            <person name="Sieber C.M.K."/>
            <person name="Emerson J.B."/>
            <person name="Anantharaman K."/>
            <person name="Thomas B.C."/>
            <person name="Malmstrom R."/>
            <person name="Stieglmeier M."/>
            <person name="Klingl A."/>
            <person name="Woyke T."/>
            <person name="Ryan C.M."/>
            <person name="Banfield J.F."/>
        </authorList>
    </citation>
    <scope>NUCLEOTIDE SEQUENCE [LARGE SCALE GENOMIC DNA]</scope>
</reference>
<dbReference type="AlphaFoldDB" id="A0A2M7DNK7"/>
<feature type="binding site" evidence="9 12">
    <location>
        <begin position="271"/>
        <end position="274"/>
    </location>
    <ligand>
        <name>substrate</name>
    </ligand>
</feature>
<feature type="binding site" evidence="9 12">
    <location>
        <position position="200"/>
    </location>
    <ligand>
        <name>substrate</name>
    </ligand>
</feature>
<evidence type="ECO:0000256" key="5">
    <source>
        <dbReference type="ARBA" id="ARBA00022723"/>
    </source>
</evidence>
<evidence type="ECO:0000256" key="1">
    <source>
        <dbReference type="ARBA" id="ARBA00000370"/>
    </source>
</evidence>
<dbReference type="SUPFAM" id="SSF64158">
    <property type="entry name" value="2,3-Bisphosphoglycerate-independent phosphoglycerate mutase, substrate-binding domain"/>
    <property type="match status" value="1"/>
</dbReference>
<feature type="binding site" evidence="9 12">
    <location>
        <position position="132"/>
    </location>
    <ligand>
        <name>substrate</name>
    </ligand>
</feature>
<dbReference type="EMBL" id="PETS01000069">
    <property type="protein sequence ID" value="PIV51334.1"/>
    <property type="molecule type" value="Genomic_DNA"/>
</dbReference>
<dbReference type="InterPro" id="IPR011258">
    <property type="entry name" value="BPG-indep_PGM_N"/>
</dbReference>
<feature type="binding site" evidence="9 13">
    <location>
        <position position="416"/>
    </location>
    <ligand>
        <name>Mn(2+)</name>
        <dbReference type="ChEBI" id="CHEBI:29035"/>
        <label>1</label>
    </ligand>
</feature>
<feature type="binding site" evidence="9 12">
    <location>
        <begin position="162"/>
        <end position="163"/>
    </location>
    <ligand>
        <name>substrate</name>
    </ligand>
</feature>
<feature type="binding site" evidence="9 13">
    <location>
        <position position="454"/>
    </location>
    <ligand>
        <name>Mn(2+)</name>
        <dbReference type="ChEBI" id="CHEBI:29035"/>
        <label>2</label>
    </ligand>
</feature>
<feature type="binding site" evidence="9 13">
    <location>
        <position position="472"/>
    </location>
    <ligand>
        <name>Mn(2+)</name>
        <dbReference type="ChEBI" id="CHEBI:29035"/>
        <label>1</label>
    </ligand>
</feature>
<comment type="catalytic activity">
    <reaction evidence="1 9">
        <text>(2R)-2-phosphoglycerate = (2R)-3-phosphoglycerate</text>
        <dbReference type="Rhea" id="RHEA:15901"/>
        <dbReference type="ChEBI" id="CHEBI:58272"/>
        <dbReference type="ChEBI" id="CHEBI:58289"/>
        <dbReference type="EC" id="5.4.2.12"/>
    </reaction>
</comment>
<dbReference type="GO" id="GO:0005829">
    <property type="term" value="C:cytosol"/>
    <property type="evidence" value="ECO:0007669"/>
    <property type="project" value="TreeGrafter"/>
</dbReference>
<evidence type="ECO:0000313" key="17">
    <source>
        <dbReference type="Proteomes" id="UP000228896"/>
    </source>
</evidence>
<keyword evidence="7 9" id="KW-0464">Manganese</keyword>
<accession>A0A2M7DNK7</accession>
<comment type="similarity">
    <text evidence="4 9">Belongs to the BPG-independent phosphoglycerate mutase family.</text>
</comment>
<dbReference type="PANTHER" id="PTHR31637">
    <property type="entry name" value="2,3-BISPHOSPHOGLYCERATE-INDEPENDENT PHOSPHOGLYCERATE MUTASE"/>
    <property type="match status" value="1"/>
</dbReference>
<feature type="domain" description="BPG-independent PGAM N-terminal" evidence="15">
    <location>
        <begin position="91"/>
        <end position="308"/>
    </location>
</feature>
<dbReference type="FunFam" id="3.40.1450.10:FF:000002">
    <property type="entry name" value="2,3-bisphosphoglycerate-independent phosphoglycerate mutase"/>
    <property type="match status" value="1"/>
</dbReference>
<feature type="binding site" evidence="9 13">
    <location>
        <position position="453"/>
    </location>
    <ligand>
        <name>Mn(2+)</name>
        <dbReference type="ChEBI" id="CHEBI:29035"/>
        <label>2</label>
    </ligand>
</feature>